<dbReference type="PANTHER" id="PTHR10290">
    <property type="entry name" value="DNA TOPOISOMERASE I"/>
    <property type="match status" value="1"/>
</dbReference>
<dbReference type="SUPFAM" id="SSF56349">
    <property type="entry name" value="DNA breaking-rejoining enzymes"/>
    <property type="match status" value="1"/>
</dbReference>
<dbReference type="PROSITE" id="PS52038">
    <property type="entry name" value="TOPO_IB_2"/>
    <property type="match status" value="1"/>
</dbReference>
<comment type="caution">
    <text evidence="12">The sequence shown here is derived from an EMBL/GenBank/DDBJ whole genome shotgun (WGS) entry which is preliminary data.</text>
</comment>
<dbReference type="InterPro" id="IPR036202">
    <property type="entry name" value="TopoI_DNA-bd_euk_N_sf"/>
</dbReference>
<evidence type="ECO:0000256" key="3">
    <source>
        <dbReference type="ARBA" id="ARBA00012891"/>
    </source>
</evidence>
<dbReference type="GO" id="GO:0003677">
    <property type="term" value="F:DNA binding"/>
    <property type="evidence" value="ECO:0007669"/>
    <property type="project" value="UniProtKB-UniRule"/>
</dbReference>
<dbReference type="GO" id="GO:0005730">
    <property type="term" value="C:nucleolus"/>
    <property type="evidence" value="ECO:0007669"/>
    <property type="project" value="TreeGrafter"/>
</dbReference>
<dbReference type="InterPro" id="IPR013500">
    <property type="entry name" value="TopoI_cat_euk"/>
</dbReference>
<dbReference type="SMART" id="SM00435">
    <property type="entry name" value="TOPEUc"/>
    <property type="match status" value="1"/>
</dbReference>
<evidence type="ECO:0000256" key="5">
    <source>
        <dbReference type="ARBA" id="ARBA00023029"/>
    </source>
</evidence>
<comment type="similarity">
    <text evidence="2 9">Belongs to the type IB topoisomerase family.</text>
</comment>
<keyword evidence="5 9" id="KW-0799">Topoisomerase</keyword>
<sequence length="642" mass="71366">MAEMGCQTTGKLASAAFTGGYEYVEHSSSGSVIWASPASVVRSCAETARASRLLRSSEGSILVNDNNDPEHNGVLFPDPYDPLPANIKMKYDGNDLDLSPSSEEVATFYAALIESDYAKDDTFNKNFFADSQAVLERHPPRDGTQVTKLDLCDLRPMYEYSEAEKARKKALSSQGKMELTQAKDARSAKQVGNFRVEPPGLFRGRGDHPKKGASKHRVRPEDITINIGDGAPIPVPNMLGQWKEVIHDHTVTWLATWTDNVTSTHKYVFPAASSHLKSQSDMLKFEKARELKNHIANIRQNYNVDLESNVVAARQRATAMYLIDKLGLRAGNETGDGTVGCCSLRTEHLTLEPPNVLVLDVPGTDATRYSVPSQIFANIRAFTETKRGGDRLLDCVDTAALDKHLRAERAGLAPRVFRTLDASLAFQRLLDAHKLENATPQEKVSAYNTAGREAAQRGLRYGRTKLRHALFKIDEKVRTDPEYNDAEADIDDGWVVRHEAALDAGEIAEAESKFAAENERLVEDGREAQAGAVLQGRIAEIERGFERLVKERGTGEAELKREEPVEKVEEAIAKLTERIKADKLQITSQDEVALGTSNINYLDPRITAAWCKLHDVPVEKIFSETLRTRFPWAMEVGEDWKF</sequence>
<dbReference type="AlphaFoldDB" id="A0AAD7MNT1"/>
<organism evidence="12 13">
    <name type="scientific">Mycena maculata</name>
    <dbReference type="NCBI Taxonomy" id="230809"/>
    <lineage>
        <taxon>Eukaryota</taxon>
        <taxon>Fungi</taxon>
        <taxon>Dikarya</taxon>
        <taxon>Basidiomycota</taxon>
        <taxon>Agaricomycotina</taxon>
        <taxon>Agaricomycetes</taxon>
        <taxon>Agaricomycetidae</taxon>
        <taxon>Agaricales</taxon>
        <taxon>Marasmiineae</taxon>
        <taxon>Mycenaceae</taxon>
        <taxon>Mycena</taxon>
    </lineage>
</organism>
<accession>A0AAD7MNT1</accession>
<dbReference type="GO" id="GO:0006265">
    <property type="term" value="P:DNA topological change"/>
    <property type="evidence" value="ECO:0007669"/>
    <property type="project" value="UniProtKB-UniRule"/>
</dbReference>
<feature type="region of interest" description="Disordered" evidence="10">
    <location>
        <begin position="195"/>
        <end position="218"/>
    </location>
</feature>
<evidence type="ECO:0000256" key="7">
    <source>
        <dbReference type="ARBA" id="ARBA00023235"/>
    </source>
</evidence>
<dbReference type="GO" id="GO:0003917">
    <property type="term" value="F:DNA topoisomerase type I (single strand cut, ATP-independent) activity"/>
    <property type="evidence" value="ECO:0007669"/>
    <property type="project" value="UniProtKB-UniRule"/>
</dbReference>
<dbReference type="PRINTS" id="PR00416">
    <property type="entry name" value="EUTPISMRASEI"/>
</dbReference>
<keyword evidence="6 9" id="KW-0238">DNA-binding</keyword>
<evidence type="ECO:0000256" key="6">
    <source>
        <dbReference type="ARBA" id="ARBA00023125"/>
    </source>
</evidence>
<feature type="active site" description="O-(3'-phospho-DNA)-tyrosine intermediate" evidence="9">
    <location>
        <position position="601"/>
    </location>
</feature>
<dbReference type="EMBL" id="JARJLG010000229">
    <property type="protein sequence ID" value="KAJ7725292.1"/>
    <property type="molecule type" value="Genomic_DNA"/>
</dbReference>
<dbReference type="SUPFAM" id="SSF56741">
    <property type="entry name" value="Eukaryotic DNA topoisomerase I, N-terminal DNA-binding fragment"/>
    <property type="match status" value="1"/>
</dbReference>
<dbReference type="PANTHER" id="PTHR10290:SF3">
    <property type="entry name" value="DNA TOPOISOMERASE 1"/>
    <property type="match status" value="1"/>
</dbReference>
<dbReference type="InterPro" id="IPR013034">
    <property type="entry name" value="DNA_topo_DNA_db_N_dom1"/>
</dbReference>
<dbReference type="Gene3D" id="1.10.10.41">
    <property type="entry name" value="Yeast DNA topoisomerase - domain 1"/>
    <property type="match status" value="1"/>
</dbReference>
<reference evidence="12" key="1">
    <citation type="submission" date="2023-03" db="EMBL/GenBank/DDBJ databases">
        <title>Massive genome expansion in bonnet fungi (Mycena s.s.) driven by repeated elements and novel gene families across ecological guilds.</title>
        <authorList>
            <consortium name="Lawrence Berkeley National Laboratory"/>
            <person name="Harder C.B."/>
            <person name="Miyauchi S."/>
            <person name="Viragh M."/>
            <person name="Kuo A."/>
            <person name="Thoen E."/>
            <person name="Andreopoulos B."/>
            <person name="Lu D."/>
            <person name="Skrede I."/>
            <person name="Drula E."/>
            <person name="Henrissat B."/>
            <person name="Morin E."/>
            <person name="Kohler A."/>
            <person name="Barry K."/>
            <person name="LaButti K."/>
            <person name="Morin E."/>
            <person name="Salamov A."/>
            <person name="Lipzen A."/>
            <person name="Mereny Z."/>
            <person name="Hegedus B."/>
            <person name="Baldrian P."/>
            <person name="Stursova M."/>
            <person name="Weitz H."/>
            <person name="Taylor A."/>
            <person name="Grigoriev I.V."/>
            <person name="Nagy L.G."/>
            <person name="Martin F."/>
            <person name="Kauserud H."/>
        </authorList>
    </citation>
    <scope>NUCLEOTIDE SEQUENCE</scope>
    <source>
        <strain evidence="12">CBHHK188m</strain>
    </source>
</reference>
<dbReference type="Gene3D" id="1.10.132.10">
    <property type="match status" value="1"/>
</dbReference>
<evidence type="ECO:0000256" key="10">
    <source>
        <dbReference type="SAM" id="MobiDB-lite"/>
    </source>
</evidence>
<dbReference type="InterPro" id="IPR051062">
    <property type="entry name" value="Topoisomerase_IB"/>
</dbReference>
<dbReference type="Pfam" id="PF01028">
    <property type="entry name" value="Topoisom_I"/>
    <property type="match status" value="1"/>
</dbReference>
<dbReference type="GO" id="GO:0005694">
    <property type="term" value="C:chromosome"/>
    <property type="evidence" value="ECO:0007669"/>
    <property type="project" value="InterPro"/>
</dbReference>
<dbReference type="GO" id="GO:0006260">
    <property type="term" value="P:DNA replication"/>
    <property type="evidence" value="ECO:0007669"/>
    <property type="project" value="TreeGrafter"/>
</dbReference>
<dbReference type="InterPro" id="IPR001631">
    <property type="entry name" value="TopoI"/>
</dbReference>
<dbReference type="Gene3D" id="3.90.15.10">
    <property type="entry name" value="Topoisomerase I, Chain A, domain 3"/>
    <property type="match status" value="1"/>
</dbReference>
<evidence type="ECO:0000313" key="13">
    <source>
        <dbReference type="Proteomes" id="UP001215280"/>
    </source>
</evidence>
<dbReference type="Pfam" id="PF14370">
    <property type="entry name" value="Topo_C_assoc"/>
    <property type="match status" value="1"/>
</dbReference>
<dbReference type="InterPro" id="IPR013030">
    <property type="entry name" value="DNA_topo_DNA_db_N_dom2"/>
</dbReference>
<dbReference type="InterPro" id="IPR008336">
    <property type="entry name" value="TopoI_DNA-bd_euk"/>
</dbReference>
<dbReference type="Gene3D" id="2.170.11.10">
    <property type="entry name" value="DNA Topoisomerase I, domain 2"/>
    <property type="match status" value="1"/>
</dbReference>
<evidence type="ECO:0000256" key="4">
    <source>
        <dbReference type="ARBA" id="ARBA00019632"/>
    </source>
</evidence>
<feature type="domain" description="DNA topoisomerase I eukaryotic-type" evidence="11">
    <location>
        <begin position="201"/>
        <end position="615"/>
    </location>
</feature>
<evidence type="ECO:0000259" key="11">
    <source>
        <dbReference type="SMART" id="SM00435"/>
    </source>
</evidence>
<evidence type="ECO:0000256" key="9">
    <source>
        <dbReference type="PROSITE-ProRule" id="PRU01382"/>
    </source>
</evidence>
<dbReference type="Pfam" id="PF02919">
    <property type="entry name" value="Topoisom_I_N"/>
    <property type="match status" value="1"/>
</dbReference>
<evidence type="ECO:0000256" key="1">
    <source>
        <dbReference type="ARBA" id="ARBA00000213"/>
    </source>
</evidence>
<proteinExistence type="inferred from homology"/>
<dbReference type="InterPro" id="IPR014727">
    <property type="entry name" value="TopoI_cat_a/b-sub_euk"/>
</dbReference>
<dbReference type="Proteomes" id="UP001215280">
    <property type="component" value="Unassembled WGS sequence"/>
</dbReference>
<dbReference type="GO" id="GO:0007059">
    <property type="term" value="P:chromosome segregation"/>
    <property type="evidence" value="ECO:0007669"/>
    <property type="project" value="TreeGrafter"/>
</dbReference>
<dbReference type="EC" id="5.6.2.1" evidence="3"/>
<name>A0AAD7MNT1_9AGAR</name>
<keyword evidence="13" id="KW-1185">Reference proteome</keyword>
<gene>
    <name evidence="12" type="ORF">DFH07DRAFT_906685</name>
</gene>
<dbReference type="InterPro" id="IPR025834">
    <property type="entry name" value="TopoI_C_dom"/>
</dbReference>
<keyword evidence="7 9" id="KW-0413">Isomerase</keyword>
<evidence type="ECO:0000256" key="8">
    <source>
        <dbReference type="ARBA" id="ARBA00033297"/>
    </source>
</evidence>
<dbReference type="InterPro" id="IPR013499">
    <property type="entry name" value="TopoI_euk"/>
</dbReference>
<protein>
    <recommendedName>
        <fullName evidence="4">DNA topoisomerase 1</fullName>
        <ecNumber evidence="3">5.6.2.1</ecNumber>
    </recommendedName>
    <alternativeName>
        <fullName evidence="8">DNA topoisomerase I</fullName>
    </alternativeName>
</protein>
<comment type="catalytic activity">
    <reaction evidence="1 9">
        <text>ATP-independent breakage of single-stranded DNA, followed by passage and rejoining.</text>
        <dbReference type="EC" id="5.6.2.1"/>
    </reaction>
</comment>
<evidence type="ECO:0000313" key="12">
    <source>
        <dbReference type="EMBL" id="KAJ7725292.1"/>
    </source>
</evidence>
<dbReference type="InterPro" id="IPR014711">
    <property type="entry name" value="TopoI_cat_a-hlx-sub_euk"/>
</dbReference>
<evidence type="ECO:0000256" key="2">
    <source>
        <dbReference type="ARBA" id="ARBA00006645"/>
    </source>
</evidence>
<dbReference type="InterPro" id="IPR011010">
    <property type="entry name" value="DNA_brk_join_enz"/>
</dbReference>